<reference evidence="3" key="1">
    <citation type="submission" date="2023-03" db="EMBL/GenBank/DDBJ databases">
        <title>Massive genome expansion in bonnet fungi (Mycena s.s.) driven by repeated elements and novel gene families across ecological guilds.</title>
        <authorList>
            <consortium name="Lawrence Berkeley National Laboratory"/>
            <person name="Harder C.B."/>
            <person name="Miyauchi S."/>
            <person name="Viragh M."/>
            <person name="Kuo A."/>
            <person name="Thoen E."/>
            <person name="Andreopoulos B."/>
            <person name="Lu D."/>
            <person name="Skrede I."/>
            <person name="Drula E."/>
            <person name="Henrissat B."/>
            <person name="Morin E."/>
            <person name="Kohler A."/>
            <person name="Barry K."/>
            <person name="LaButti K."/>
            <person name="Morin E."/>
            <person name="Salamov A."/>
            <person name="Lipzen A."/>
            <person name="Mereny Z."/>
            <person name="Hegedus B."/>
            <person name="Baldrian P."/>
            <person name="Stursova M."/>
            <person name="Weitz H."/>
            <person name="Taylor A."/>
            <person name="Grigoriev I.V."/>
            <person name="Nagy L.G."/>
            <person name="Martin F."/>
            <person name="Kauserud H."/>
        </authorList>
    </citation>
    <scope>NUCLEOTIDE SEQUENCE</scope>
    <source>
        <strain evidence="3">9284</strain>
    </source>
</reference>
<evidence type="ECO:0000259" key="2">
    <source>
        <dbReference type="Pfam" id="PF00134"/>
    </source>
</evidence>
<dbReference type="EMBL" id="JARKIF010000004">
    <property type="protein sequence ID" value="KAJ7641915.1"/>
    <property type="molecule type" value="Genomic_DNA"/>
</dbReference>
<feature type="region of interest" description="Disordered" evidence="1">
    <location>
        <begin position="213"/>
        <end position="264"/>
    </location>
</feature>
<dbReference type="InterPro" id="IPR006671">
    <property type="entry name" value="Cyclin_N"/>
</dbReference>
<dbReference type="PANTHER" id="PTHR15615">
    <property type="match status" value="1"/>
</dbReference>
<gene>
    <name evidence="3" type="ORF">FB45DRAFT_901340</name>
</gene>
<dbReference type="InterPro" id="IPR013922">
    <property type="entry name" value="Cyclin_PHO80-like"/>
</dbReference>
<feature type="compositionally biased region" description="Pro residues" evidence="1">
    <location>
        <begin position="251"/>
        <end position="260"/>
    </location>
</feature>
<comment type="caution">
    <text evidence="3">The sequence shown here is derived from an EMBL/GenBank/DDBJ whole genome shotgun (WGS) entry which is preliminary data.</text>
</comment>
<dbReference type="AlphaFoldDB" id="A0AAD7FVX4"/>
<feature type="domain" description="Cyclin N-terminal" evidence="2">
    <location>
        <begin position="88"/>
        <end position="189"/>
    </location>
</feature>
<feature type="compositionally biased region" description="Low complexity" evidence="1">
    <location>
        <begin position="226"/>
        <end position="250"/>
    </location>
</feature>
<dbReference type="CDD" id="cd20557">
    <property type="entry name" value="CYCLIN_ScPCL1-like"/>
    <property type="match status" value="1"/>
</dbReference>
<feature type="region of interest" description="Disordered" evidence="1">
    <location>
        <begin position="281"/>
        <end position="333"/>
    </location>
</feature>
<evidence type="ECO:0000256" key="1">
    <source>
        <dbReference type="SAM" id="MobiDB-lite"/>
    </source>
</evidence>
<dbReference type="GO" id="GO:0016538">
    <property type="term" value="F:cyclin-dependent protein serine/threonine kinase regulator activity"/>
    <property type="evidence" value="ECO:0007669"/>
    <property type="project" value="TreeGrafter"/>
</dbReference>
<sequence>MSSFCRSCCSLSSYSAIDYSLWSPSSDASSSKSSSPVHAASLVDPLEHSPELLQLLDISLSPSVIDYLVECISEVVDDALAYPGVKSSSSSRSRLASFISKVLSRAEVTPPTVLVALAYIDRAAPYLCIGRAEWADERVFLGAIICASKYTNDSSLRNTHWAMSTGVFGRRDIGRIEREFLDLLKWRLRVTERDLLAHRWGLMHAIRLPVQKPVRPLPRRPQHQRSYSSSSSISSVPSLSSSPDSLFLSPSPSPRTPPLHLPDVPIDVDLEMDLDADMYDVPPIAKPKRQMRSLPRPLPIQRPGHVAIPLRRPLPHPYSQAQPQSQSRSRRLV</sequence>
<dbReference type="GO" id="GO:0019901">
    <property type="term" value="F:protein kinase binding"/>
    <property type="evidence" value="ECO:0007669"/>
    <property type="project" value="InterPro"/>
</dbReference>
<evidence type="ECO:0000313" key="4">
    <source>
        <dbReference type="Proteomes" id="UP001221142"/>
    </source>
</evidence>
<dbReference type="InterPro" id="IPR036915">
    <property type="entry name" value="Cyclin-like_sf"/>
</dbReference>
<dbReference type="Proteomes" id="UP001221142">
    <property type="component" value="Unassembled WGS sequence"/>
</dbReference>
<dbReference type="Gene3D" id="1.10.472.10">
    <property type="entry name" value="Cyclin-like"/>
    <property type="match status" value="1"/>
</dbReference>
<dbReference type="GO" id="GO:0000307">
    <property type="term" value="C:cyclin-dependent protein kinase holoenzyme complex"/>
    <property type="evidence" value="ECO:0007669"/>
    <property type="project" value="TreeGrafter"/>
</dbReference>
<keyword evidence="4" id="KW-1185">Reference proteome</keyword>
<dbReference type="SUPFAM" id="SSF47954">
    <property type="entry name" value="Cyclin-like"/>
    <property type="match status" value="1"/>
</dbReference>
<dbReference type="PANTHER" id="PTHR15615:SF10">
    <property type="entry name" value="PHO85 CYCLIN-2-RELATED"/>
    <property type="match status" value="1"/>
</dbReference>
<accession>A0AAD7FVX4</accession>
<proteinExistence type="predicted"/>
<dbReference type="Pfam" id="PF00134">
    <property type="entry name" value="Cyclin_N"/>
    <property type="match status" value="1"/>
</dbReference>
<dbReference type="GO" id="GO:0005634">
    <property type="term" value="C:nucleus"/>
    <property type="evidence" value="ECO:0007669"/>
    <property type="project" value="TreeGrafter"/>
</dbReference>
<evidence type="ECO:0000313" key="3">
    <source>
        <dbReference type="EMBL" id="KAJ7641915.1"/>
    </source>
</evidence>
<protein>
    <recommendedName>
        <fullName evidence="2">Cyclin N-terminal domain-containing protein</fullName>
    </recommendedName>
</protein>
<name>A0AAD7FVX4_9AGAR</name>
<organism evidence="3 4">
    <name type="scientific">Roridomyces roridus</name>
    <dbReference type="NCBI Taxonomy" id="1738132"/>
    <lineage>
        <taxon>Eukaryota</taxon>
        <taxon>Fungi</taxon>
        <taxon>Dikarya</taxon>
        <taxon>Basidiomycota</taxon>
        <taxon>Agaricomycotina</taxon>
        <taxon>Agaricomycetes</taxon>
        <taxon>Agaricomycetidae</taxon>
        <taxon>Agaricales</taxon>
        <taxon>Marasmiineae</taxon>
        <taxon>Mycenaceae</taxon>
        <taxon>Roridomyces</taxon>
    </lineage>
</organism>